<accession>A0A1G8RJX3</accession>
<gene>
    <name evidence="3" type="ORF">SAMN04488540_105200</name>
</gene>
<dbReference type="InterPro" id="IPR051122">
    <property type="entry name" value="SDR_DHRS6-like"/>
</dbReference>
<evidence type="ECO:0000256" key="2">
    <source>
        <dbReference type="ARBA" id="ARBA00023002"/>
    </source>
</evidence>
<dbReference type="Gene3D" id="3.40.50.720">
    <property type="entry name" value="NAD(P)-binding Rossmann-like Domain"/>
    <property type="match status" value="1"/>
</dbReference>
<dbReference type="PRINTS" id="PR00081">
    <property type="entry name" value="GDHRDH"/>
</dbReference>
<dbReference type="PRINTS" id="PR00080">
    <property type="entry name" value="SDRFAMILY"/>
</dbReference>
<reference evidence="4" key="1">
    <citation type="submission" date="2016-10" db="EMBL/GenBank/DDBJ databases">
        <authorList>
            <person name="Varghese N."/>
            <person name="Submissions S."/>
        </authorList>
    </citation>
    <scope>NUCLEOTIDE SEQUENCE [LARGE SCALE GENOMIC DNA]</scope>
    <source>
        <strain evidence="4">DSM 23317</strain>
    </source>
</reference>
<sequence>MNNKLENKVVAITGGNTGIGLESAKVFAAQGAKVAILARSQEKLDAALAEIGDSAIGFIGDVRDLPSLEAFFACVEKRIGKVDVLFANAGLSTPAPLEETDEALFDLHSDVNFKGAFFTVKSALPHLNQGASVVLTSSCLDEMGVTGLSVYSATKAAVRSLARSFTPELKKYGARINVLSPGPVITDIEKKAGASEEEISGFRSMFAERLPAGRMGQVHEMASVALFLASDDSSFMYGAEVQADGGMNQTRWLN</sequence>
<dbReference type="GO" id="GO:0016491">
    <property type="term" value="F:oxidoreductase activity"/>
    <property type="evidence" value="ECO:0007669"/>
    <property type="project" value="UniProtKB-KW"/>
</dbReference>
<keyword evidence="4" id="KW-1185">Reference proteome</keyword>
<dbReference type="AlphaFoldDB" id="A0A1G8RJX3"/>
<dbReference type="FunFam" id="3.40.50.720:FF:000084">
    <property type="entry name" value="Short-chain dehydrogenase reductase"/>
    <property type="match status" value="1"/>
</dbReference>
<dbReference type="CDD" id="cd05233">
    <property type="entry name" value="SDR_c"/>
    <property type="match status" value="1"/>
</dbReference>
<dbReference type="InterPro" id="IPR002347">
    <property type="entry name" value="SDR_fam"/>
</dbReference>
<protein>
    <submittedName>
        <fullName evidence="3">NAD(P)-dependent dehydrogenase, short-chain alcohol dehydrogenase family</fullName>
    </submittedName>
</protein>
<dbReference type="SUPFAM" id="SSF51735">
    <property type="entry name" value="NAD(P)-binding Rossmann-fold domains"/>
    <property type="match status" value="1"/>
</dbReference>
<dbReference type="InterPro" id="IPR036291">
    <property type="entry name" value="NAD(P)-bd_dom_sf"/>
</dbReference>
<comment type="similarity">
    <text evidence="1">Belongs to the short-chain dehydrogenases/reductases (SDR) family.</text>
</comment>
<dbReference type="PANTHER" id="PTHR43477">
    <property type="entry name" value="DIHYDROANTICAPSIN 7-DEHYDROGENASE"/>
    <property type="match status" value="1"/>
</dbReference>
<evidence type="ECO:0000313" key="4">
    <source>
        <dbReference type="Proteomes" id="UP000199527"/>
    </source>
</evidence>
<dbReference type="PANTHER" id="PTHR43477:SF1">
    <property type="entry name" value="DIHYDROANTICAPSIN 7-DEHYDROGENASE"/>
    <property type="match status" value="1"/>
</dbReference>
<dbReference type="OrthoDB" id="9810734at2"/>
<dbReference type="EMBL" id="FNEM01000005">
    <property type="protein sequence ID" value="SDJ17278.1"/>
    <property type="molecule type" value="Genomic_DNA"/>
</dbReference>
<organism evidence="3 4">
    <name type="scientific">Ferrimonas sediminum</name>
    <dbReference type="NCBI Taxonomy" id="718193"/>
    <lineage>
        <taxon>Bacteria</taxon>
        <taxon>Pseudomonadati</taxon>
        <taxon>Pseudomonadota</taxon>
        <taxon>Gammaproteobacteria</taxon>
        <taxon>Alteromonadales</taxon>
        <taxon>Ferrimonadaceae</taxon>
        <taxon>Ferrimonas</taxon>
    </lineage>
</organism>
<evidence type="ECO:0000313" key="3">
    <source>
        <dbReference type="EMBL" id="SDJ17278.1"/>
    </source>
</evidence>
<dbReference type="RefSeq" id="WP_090364810.1">
    <property type="nucleotide sequence ID" value="NZ_FNEM01000005.1"/>
</dbReference>
<dbReference type="Pfam" id="PF13561">
    <property type="entry name" value="adh_short_C2"/>
    <property type="match status" value="1"/>
</dbReference>
<evidence type="ECO:0000256" key="1">
    <source>
        <dbReference type="ARBA" id="ARBA00006484"/>
    </source>
</evidence>
<proteinExistence type="inferred from homology"/>
<dbReference type="Proteomes" id="UP000199527">
    <property type="component" value="Unassembled WGS sequence"/>
</dbReference>
<keyword evidence="2" id="KW-0560">Oxidoreductase</keyword>
<name>A0A1G8RJX3_9GAMM</name>